<evidence type="ECO:0000256" key="2">
    <source>
        <dbReference type="ARBA" id="ARBA00023128"/>
    </source>
</evidence>
<comment type="function">
    <text evidence="3">Component of the mitochondrial ribosome (mitoribosome), a dedicated translation machinery responsible for the synthesis of mitochondrial genome-encoded proteins, including at least some of the essential transmembrane subunits of the mitochondrial respiratory chain. The mitoribosomes are attached to the mitochondrial inner membrane and translation products are cotranslationally integrated into the membrane.</text>
</comment>
<evidence type="ECO:0000256" key="3">
    <source>
        <dbReference type="ARBA" id="ARBA00037226"/>
    </source>
</evidence>
<dbReference type="InterPro" id="IPR036610">
    <property type="entry name" value="PEBP-like_sf"/>
</dbReference>
<keyword evidence="2" id="KW-0496">Mitochondrion</keyword>
<dbReference type="CDD" id="cd00866">
    <property type="entry name" value="PEBP_euk"/>
    <property type="match status" value="1"/>
</dbReference>
<dbReference type="EMBL" id="LT598466">
    <property type="protein sequence ID" value="SCU83760.1"/>
    <property type="molecule type" value="Genomic_DNA"/>
</dbReference>
<dbReference type="Pfam" id="PF01161">
    <property type="entry name" value="PBP"/>
    <property type="match status" value="1"/>
</dbReference>
<dbReference type="Proteomes" id="UP000191024">
    <property type="component" value="Chromosome C"/>
</dbReference>
<evidence type="ECO:0000256" key="4">
    <source>
        <dbReference type="ARBA" id="ARBA00038016"/>
    </source>
</evidence>
<dbReference type="OrthoDB" id="2153661at2759"/>
<organism evidence="6 7">
    <name type="scientific">Lachancea mirantina</name>
    <dbReference type="NCBI Taxonomy" id="1230905"/>
    <lineage>
        <taxon>Eukaryota</taxon>
        <taxon>Fungi</taxon>
        <taxon>Dikarya</taxon>
        <taxon>Ascomycota</taxon>
        <taxon>Saccharomycotina</taxon>
        <taxon>Saccharomycetes</taxon>
        <taxon>Saccharomycetales</taxon>
        <taxon>Saccharomycetaceae</taxon>
        <taxon>Lachancea</taxon>
    </lineage>
</organism>
<keyword evidence="7" id="KW-1185">Reference proteome</keyword>
<evidence type="ECO:0000256" key="5">
    <source>
        <dbReference type="ARBA" id="ARBA00039444"/>
    </source>
</evidence>
<dbReference type="Gene3D" id="3.90.280.10">
    <property type="entry name" value="PEBP-like"/>
    <property type="match status" value="1"/>
</dbReference>
<sequence>MLRRTLHTGRISKNTTKIWSDFGQRPESLSILSPAVKRCVLQGTPGSGPPSIKRRFNRVKYRSPEKIDQVFKTCYEFMESRAAKKYEQLAQETDAEQREKLATDAELNNPEVMYNFEFSDKRENNPRLIDYEQPVYRHLGRRHWESYGQMLLMQRLETLAVIPDTLPTLEPRAEISVRFPFSTGVNKWIEPGELLSSNVTWLPPVIKIQEFDQVDPNSQLYTVLVVNPDEPDLTSDSFHTVLHYGVANVKISYNDNVVDSRKFDSNSLLAEYLAPVPEKNAGVQRFAVWVFRQQGALEFKEPLQRIGFNIREFSRRNGLLPVGAHIWRSQWDSNVPAVREKYALPPGRVFHRVRRPSHL</sequence>
<evidence type="ECO:0000256" key="1">
    <source>
        <dbReference type="ARBA" id="ARBA00004173"/>
    </source>
</evidence>
<dbReference type="STRING" id="1230905.A0A1G4J2K2"/>
<comment type="similarity">
    <text evidence="4">Belongs to the phosphatidylethanolamine-binding protein family. Mitochondrion-specific ribosomal protein mL38 subfamily.</text>
</comment>
<dbReference type="GO" id="GO:0005739">
    <property type="term" value="C:mitochondrion"/>
    <property type="evidence" value="ECO:0007669"/>
    <property type="project" value="UniProtKB-SubCell"/>
</dbReference>
<dbReference type="InterPro" id="IPR035810">
    <property type="entry name" value="PEBP_euk"/>
</dbReference>
<dbReference type="PANTHER" id="PTHR11362:SF82">
    <property type="entry name" value="PHOSPHATIDYLETHANOLAMINE-BINDING PROTEIN 4"/>
    <property type="match status" value="1"/>
</dbReference>
<dbReference type="InterPro" id="IPR008914">
    <property type="entry name" value="PEBP"/>
</dbReference>
<proteinExistence type="inferred from homology"/>
<dbReference type="Gene3D" id="1.20.58.1180">
    <property type="match status" value="1"/>
</dbReference>
<name>A0A1G4J2K2_9SACH</name>
<evidence type="ECO:0000313" key="6">
    <source>
        <dbReference type="EMBL" id="SCU83760.1"/>
    </source>
</evidence>
<reference evidence="7" key="1">
    <citation type="submission" date="2016-03" db="EMBL/GenBank/DDBJ databases">
        <authorList>
            <person name="Devillers H."/>
        </authorList>
    </citation>
    <scope>NUCLEOTIDE SEQUENCE [LARGE SCALE GENOMIC DNA]</scope>
</reference>
<accession>A0A1G4J2K2</accession>
<protein>
    <recommendedName>
        <fullName evidence="5">Large ribosomal subunit protein mL38</fullName>
    </recommendedName>
</protein>
<comment type="subcellular location">
    <subcellularLocation>
        <location evidence="1">Mitochondrion</location>
    </subcellularLocation>
</comment>
<dbReference type="SUPFAM" id="SSF49777">
    <property type="entry name" value="PEBP-like"/>
    <property type="match status" value="1"/>
</dbReference>
<evidence type="ECO:0000313" key="7">
    <source>
        <dbReference type="Proteomes" id="UP000191024"/>
    </source>
</evidence>
<dbReference type="AlphaFoldDB" id="A0A1G4J2K2"/>
<dbReference type="FunFam" id="3.90.280.10:FF:000004">
    <property type="entry name" value="Mitochondrial large ribosomal subunit YmL35"/>
    <property type="match status" value="1"/>
</dbReference>
<dbReference type="PANTHER" id="PTHR11362">
    <property type="entry name" value="PHOSPHATIDYLETHANOLAMINE-BINDING PROTEIN"/>
    <property type="match status" value="1"/>
</dbReference>
<gene>
    <name evidence="6" type="ORF">LAMI_0C04544G</name>
</gene>